<dbReference type="SUPFAM" id="SSF51905">
    <property type="entry name" value="FAD/NAD(P)-binding domain"/>
    <property type="match status" value="1"/>
</dbReference>
<accession>A0A395M458</accession>
<proteinExistence type="predicted"/>
<organism evidence="1 2">
    <name type="scientific">Candidatus Thermochlorobacter aerophilus</name>
    <dbReference type="NCBI Taxonomy" id="1868324"/>
    <lineage>
        <taxon>Bacteria</taxon>
        <taxon>Pseudomonadati</taxon>
        <taxon>Chlorobiota</taxon>
        <taxon>Chlorobiia</taxon>
        <taxon>Chlorobiales</taxon>
        <taxon>Candidatus Thermochlorobacteriaceae</taxon>
        <taxon>Candidatus Thermochlorobacter</taxon>
    </lineage>
</organism>
<dbReference type="EMBL" id="PHFL01000010">
    <property type="protein sequence ID" value="RFM25018.1"/>
    <property type="molecule type" value="Genomic_DNA"/>
</dbReference>
<evidence type="ECO:0008006" key="3">
    <source>
        <dbReference type="Google" id="ProtNLM"/>
    </source>
</evidence>
<dbReference type="PANTHER" id="PTHR32098">
    <property type="entry name" value="LYCOPENE BETA/EPSILON CYCLASE PROTEIN"/>
    <property type="match status" value="1"/>
</dbReference>
<dbReference type="InterPro" id="IPR036188">
    <property type="entry name" value="FAD/NAD-bd_sf"/>
</dbReference>
<evidence type="ECO:0000313" key="2">
    <source>
        <dbReference type="Proteomes" id="UP000266389"/>
    </source>
</evidence>
<reference evidence="1 2" key="1">
    <citation type="journal article" date="2011" name="ISME J.">
        <title>Community ecology of hot spring cyanobacterial mats: predominant populations and their functional potential.</title>
        <authorList>
            <person name="Klatt C.G."/>
            <person name="Wood J.M."/>
            <person name="Rusch D.B."/>
            <person name="Bateson M.M."/>
            <person name="Hamamura N."/>
            <person name="Heidelberg J.F."/>
            <person name="Grossman A.R."/>
            <person name="Bhaya D."/>
            <person name="Cohan F.M."/>
            <person name="Kuhl M."/>
            <person name="Bryant D.A."/>
            <person name="Ward D.M."/>
        </authorList>
    </citation>
    <scope>NUCLEOTIDE SEQUENCE [LARGE SCALE GENOMIC DNA]</scope>
    <source>
        <strain evidence="1">OS</strain>
    </source>
</reference>
<dbReference type="Proteomes" id="UP000266389">
    <property type="component" value="Unassembled WGS sequence"/>
</dbReference>
<dbReference type="PANTHER" id="PTHR32098:SF5">
    <property type="entry name" value="LYCOPENE BETA_EPSILON CYCLASE PROTEIN"/>
    <property type="match status" value="1"/>
</dbReference>
<comment type="caution">
    <text evidence="1">The sequence shown here is derived from an EMBL/GenBank/DDBJ whole genome shotgun (WGS) entry which is preliminary data.</text>
</comment>
<evidence type="ECO:0000313" key="1">
    <source>
        <dbReference type="EMBL" id="RFM25018.1"/>
    </source>
</evidence>
<sequence>MKSLKELQATHPLVYQHFSKLAEGEFWVHRIQELDSYWSRIGQANIPEVILDGSKLPSNISIAGEFDLIYAGATLGLLHAAAMASLHHQSVLVFDKYTPAKTHRDWNISLRELARLEKMGLIMQAEAEQAITARYKTGFVEFAARGERKRLYMQNVLDCAIESDKILQLALGRILQHPKNMVIGQTHFERVFKCEDGVIVEVKREGKLQYFKAKVLVDTMGVMSPIAMQLNNGLPQTHCCPTVGTLASGLENVDYSVGEILVTTEPADFSRGGGRQLIWEGFPASQTEFTSYLFFYDRIDSDNDKSLLNLFEVYFEKLPTYKPLGKDFKIHKPVFGIIPAYHHNGFGNSRITADDRIVLFGDAASLSSPLTFCGFGSMVRNLERTTTALAKALERNALSRTELEHINAFEPNVAIMSNLMKFMCYDKRTDEPNFVNELMNEIMKVLDELPERYRETLFRDEMTLADFTTLILKVGAKYPKIFPITYQKLGILGSVSWLQNWAGWALAELKKIERV</sequence>
<protein>
    <recommendedName>
        <fullName evidence="3">Lycopene cyclase</fullName>
    </recommendedName>
</protein>
<dbReference type="AlphaFoldDB" id="A0A395M458"/>
<gene>
    <name evidence="1" type="ORF">D0433_02215</name>
</gene>
<dbReference type="Gene3D" id="3.50.50.60">
    <property type="entry name" value="FAD/NAD(P)-binding domain"/>
    <property type="match status" value="1"/>
</dbReference>
<name>A0A395M458_9BACT</name>